<dbReference type="EMBL" id="JAGINU010000001">
    <property type="protein sequence ID" value="MBP2367270.1"/>
    <property type="molecule type" value="Genomic_DNA"/>
</dbReference>
<dbReference type="InterPro" id="IPR005149">
    <property type="entry name" value="Tscrpt_reg_PadR_N"/>
</dbReference>
<dbReference type="RefSeq" id="WP_210027390.1">
    <property type="nucleotide sequence ID" value="NZ_JAGINU010000001.1"/>
</dbReference>
<accession>A0ABS4VTN9</accession>
<keyword evidence="2" id="KW-0238">DNA-binding</keyword>
<dbReference type="SUPFAM" id="SSF46785">
    <property type="entry name" value="Winged helix' DNA-binding domain"/>
    <property type="match status" value="1"/>
</dbReference>
<feature type="domain" description="Transcription regulator PadR N-terminal" evidence="1">
    <location>
        <begin position="12"/>
        <end position="83"/>
    </location>
</feature>
<dbReference type="Proteomes" id="UP001519295">
    <property type="component" value="Unassembled WGS sequence"/>
</dbReference>
<dbReference type="Gene3D" id="1.10.10.10">
    <property type="entry name" value="Winged helix-like DNA-binding domain superfamily/Winged helix DNA-binding domain"/>
    <property type="match status" value="1"/>
</dbReference>
<organism evidence="2 3">
    <name type="scientific">Pseudonocardia parietis</name>
    <dbReference type="NCBI Taxonomy" id="570936"/>
    <lineage>
        <taxon>Bacteria</taxon>
        <taxon>Bacillati</taxon>
        <taxon>Actinomycetota</taxon>
        <taxon>Actinomycetes</taxon>
        <taxon>Pseudonocardiales</taxon>
        <taxon>Pseudonocardiaceae</taxon>
        <taxon>Pseudonocardia</taxon>
    </lineage>
</organism>
<dbReference type="InterPro" id="IPR036388">
    <property type="entry name" value="WH-like_DNA-bd_sf"/>
</dbReference>
<evidence type="ECO:0000313" key="3">
    <source>
        <dbReference type="Proteomes" id="UP001519295"/>
    </source>
</evidence>
<protein>
    <submittedName>
        <fullName evidence="2">DNA-binding PadR family transcriptional regulator</fullName>
    </submittedName>
</protein>
<dbReference type="InterPro" id="IPR036390">
    <property type="entry name" value="WH_DNA-bd_sf"/>
</dbReference>
<dbReference type="Pfam" id="PF03551">
    <property type="entry name" value="PadR"/>
    <property type="match status" value="1"/>
</dbReference>
<evidence type="ECO:0000259" key="1">
    <source>
        <dbReference type="Pfam" id="PF03551"/>
    </source>
</evidence>
<comment type="caution">
    <text evidence="2">The sequence shown here is derived from an EMBL/GenBank/DDBJ whole genome shotgun (WGS) entry which is preliminary data.</text>
</comment>
<dbReference type="PANTHER" id="PTHR43252:SF6">
    <property type="entry name" value="NEGATIVE TRANSCRIPTION REGULATOR PADR"/>
    <property type="match status" value="1"/>
</dbReference>
<evidence type="ECO:0000313" key="2">
    <source>
        <dbReference type="EMBL" id="MBP2367270.1"/>
    </source>
</evidence>
<dbReference type="PANTHER" id="PTHR43252">
    <property type="entry name" value="TRANSCRIPTIONAL REGULATOR YQJI"/>
    <property type="match status" value="1"/>
</dbReference>
<proteinExistence type="predicted"/>
<sequence>MPDGLTNADLVMLGLLAEEPRHAYDLEVVIRERGIREWTSLAFSSVYFVLNRLEERGLVRSERAAGGPKARRVYRLTEDGRSACVEGTRRLLVQLPPRPAPVLVGMANSALLPADEFVAALQERRRVVTDKLVELRRTRSGQEPVPRSAAAIFSYHEAELGAELSWISEVLADAPGSPEED</sequence>
<keyword evidence="3" id="KW-1185">Reference proteome</keyword>
<name>A0ABS4VTN9_9PSEU</name>
<dbReference type="GO" id="GO:0003677">
    <property type="term" value="F:DNA binding"/>
    <property type="evidence" value="ECO:0007669"/>
    <property type="project" value="UniProtKB-KW"/>
</dbReference>
<reference evidence="2 3" key="1">
    <citation type="submission" date="2021-03" db="EMBL/GenBank/DDBJ databases">
        <title>Sequencing the genomes of 1000 actinobacteria strains.</title>
        <authorList>
            <person name="Klenk H.-P."/>
        </authorList>
    </citation>
    <scope>NUCLEOTIDE SEQUENCE [LARGE SCALE GENOMIC DNA]</scope>
    <source>
        <strain evidence="2 3">DSM 45256</strain>
    </source>
</reference>
<gene>
    <name evidence="2" type="ORF">JOF36_002966</name>
</gene>